<keyword evidence="1 4" id="KW-0349">Heme</keyword>
<dbReference type="InterPro" id="IPR015943">
    <property type="entry name" value="WD40/YVTN_repeat-like_dom_sf"/>
</dbReference>
<dbReference type="Gene3D" id="2.60.40.10">
    <property type="entry name" value="Immunoglobulins"/>
    <property type="match status" value="2"/>
</dbReference>
<comment type="caution">
    <text evidence="8">The sequence shown here is derived from an EMBL/GenBank/DDBJ whole genome shotgun (WGS) entry which is preliminary data.</text>
</comment>
<evidence type="ECO:0000259" key="6">
    <source>
        <dbReference type="PROSITE" id="PS51007"/>
    </source>
</evidence>
<reference evidence="8 9" key="1">
    <citation type="submission" date="2019-01" db="EMBL/GenBank/DDBJ databases">
        <authorList>
            <person name="Chen W.-M."/>
        </authorList>
    </citation>
    <scope>NUCLEOTIDE SEQUENCE [LARGE SCALE GENOMIC DNA]</scope>
    <source>
        <strain evidence="8 9">KYPY4</strain>
    </source>
</reference>
<sequence length="1602" mass="166480">MKTPHATPRTARQPQQRPAATAVAVTLAALLLASCGGQGDEPSAEKPAPAVMDRARMLAATTRLAVALPNPADPLMSGLTIPADAATRGMWGAVQNWPMNAIHAALLPDGKVLSYGAPQNADAQDGRTFSVWTPALGFGTNAHAVSFEEGRVNSFCSTAAWLGTGQLLISGGNTPRGSSLFTTATLTGVNDTAQLADDRWYATMLTLPDGRAVMLGGIDPYTEGMYQNPDAAIAAGQVSMTPEVYTPGTGWRSLSGASSRLAFGPDNLRASYPRAWVAPNGEVFGISADQMWWLDINANGGNGALRSAGNFKTGPSATAPVNTGATNSAVMFAPGRILQLGGNGGFNGDGFPASDMATIVDINGASPVLSETARMAAPRRFPSATVLPDGQVLVTGGTRRGNNGGADAVYAAERWNPATGTWSTLASAARIRVYHSGALLLPNAAVLSLGGGTPGPVFNQNVEVYYPPYLFRSTGTASVLATRPVMTGVNALTHRPGGTLLVEMQDSNAISRLVLVKGGTVTHSFNNGQRFVELAFTQNADLLSATLPASGNTLPPGVWQLFALDANGVPSQAALLRINPADATLPQNLPLALAATHVADAALAVDGANLGVLGALPGLPSEAQRNAARWLVRPGLADAACVSLEHAANPGRWLRHAGYRLQTAVNDGTALFAGDATFCPEPGLAGHSLTLRSKNFPTYVVREREGQLWIDPQADDTRFRNSATFTVRQLPLVAATPLPALPALPAAPQAVGAGAIAYTPGLDAPGLSFSWSFGDGSAATAFGPASATSKTWDQAGVYTVTLTVRNEAGETRSTSFVQAVYNAPTANAPRSSSMLMLEPRSGQSARLWVLNPDQDSVAVFDTATMARTALIDVGVAPRSIAQAPDGSVWVLNRDSASLSVISPTTLAVTRTVALPRASQPQGLVFAPNGSAAWVTLGAAQRLLRLDAGTGAQTGAWATGAEPRGLAISGDSARLLVSRFITGALPGEGTASVTTTGNVGGEVWVYNTATMAAPATTWLRHSDKTDTEIQGSGIPNYLGAAAISPDGRSAWVPSKQDNVKRGTLRNGVNLDFQNTVRAISSRIDLTAATPAEVAAQRVDHDNSSLATAAVHHPTGAYLFVALETSRQVAVLDAARGTELVRLETQLAPQALLMSADGRRLYVLNFMSRSVSAIDLGPLLDNGSFALPAPSVAATIATEKLSATVLRGKQFFYDARDPRLARDAYMSCATCHADGTHDGRTWDLTGHGEGLRNTASLRGRAGLGQGRLHWTQNFDEVQDFETQIRTLAGGTGLMADAAYFSGTRAQPLGTAKAGQSADLDALAAYVGSLNAFAPSAARTSTGALSSVAAAGRTVFINQQCAACHSGTAYTGSAADNRFDIGTLKASSGRRLNGTLDGIDVPTLRDVALTGPYLHDGSAATLEAAITAHAGLAIAAADLTNLAQYLREIGNEEASAPALATSGAGLRGDYHLGAASFSGRLLVSRTEAVDFDWGTNRPAVGVPADGYSVRWSGTVTVPTTGSYTFRTVSDDGVRLWVGGTQRINNWTDHGTTTNTSGSFRLTAGQRVAVVLEYYDRSGGATMRLQWRVPGSSSFVAVPASRLNHP</sequence>
<keyword evidence="2 4" id="KW-0479">Metal-binding</keyword>
<dbReference type="PROSITE" id="PS51820">
    <property type="entry name" value="PA14"/>
    <property type="match status" value="1"/>
</dbReference>
<dbReference type="GO" id="GO:0046556">
    <property type="term" value="F:alpha-L-arabinofuranosidase activity"/>
    <property type="evidence" value="ECO:0007669"/>
    <property type="project" value="InterPro"/>
</dbReference>
<dbReference type="InterPro" id="IPR036909">
    <property type="entry name" value="Cyt_c-like_dom_sf"/>
</dbReference>
<dbReference type="InterPro" id="IPR000601">
    <property type="entry name" value="PKD_dom"/>
</dbReference>
<dbReference type="InterPro" id="IPR011658">
    <property type="entry name" value="PA14_dom"/>
</dbReference>
<dbReference type="SMART" id="SM00758">
    <property type="entry name" value="PA14"/>
    <property type="match status" value="1"/>
</dbReference>
<evidence type="ECO:0000256" key="2">
    <source>
        <dbReference type="ARBA" id="ARBA00022723"/>
    </source>
</evidence>
<dbReference type="Gene3D" id="2.130.10.10">
    <property type="entry name" value="YVTN repeat-like/Quinoprotein amine dehydrogenase"/>
    <property type="match status" value="2"/>
</dbReference>
<dbReference type="InterPro" id="IPR037293">
    <property type="entry name" value="Gal_Oxidase_central_sf"/>
</dbReference>
<dbReference type="PROSITE" id="PS51007">
    <property type="entry name" value="CYTC"/>
    <property type="match status" value="2"/>
</dbReference>
<feature type="domain" description="Cytochrome c" evidence="6">
    <location>
        <begin position="1344"/>
        <end position="1447"/>
    </location>
</feature>
<evidence type="ECO:0000259" key="7">
    <source>
        <dbReference type="PROSITE" id="PS51820"/>
    </source>
</evidence>
<dbReference type="Gene3D" id="2.130.10.80">
    <property type="entry name" value="Galactose oxidase/kelch, beta-propeller"/>
    <property type="match status" value="1"/>
</dbReference>
<dbReference type="InterPro" id="IPR036195">
    <property type="entry name" value="AbfB_ABD_sf"/>
</dbReference>
<dbReference type="SUPFAM" id="SSF110221">
    <property type="entry name" value="AbfB domain"/>
    <property type="match status" value="1"/>
</dbReference>
<name>A0A437RFN2_9BURK</name>
<dbReference type="InterPro" id="IPR037524">
    <property type="entry name" value="PA14/GLEYA"/>
</dbReference>
<dbReference type="PROSITE" id="PS50093">
    <property type="entry name" value="PKD"/>
    <property type="match status" value="1"/>
</dbReference>
<dbReference type="Gene3D" id="2.80.10.50">
    <property type="match status" value="1"/>
</dbReference>
<dbReference type="SUPFAM" id="SSF81296">
    <property type="entry name" value="E set domains"/>
    <property type="match status" value="1"/>
</dbReference>
<dbReference type="GO" id="GO:0020037">
    <property type="term" value="F:heme binding"/>
    <property type="evidence" value="ECO:0007669"/>
    <property type="project" value="InterPro"/>
</dbReference>
<dbReference type="SMART" id="SM00089">
    <property type="entry name" value="PKD"/>
    <property type="match status" value="1"/>
</dbReference>
<dbReference type="GO" id="GO:0009055">
    <property type="term" value="F:electron transfer activity"/>
    <property type="evidence" value="ECO:0007669"/>
    <property type="project" value="InterPro"/>
</dbReference>
<dbReference type="GO" id="GO:0046872">
    <property type="term" value="F:metal ion binding"/>
    <property type="evidence" value="ECO:0007669"/>
    <property type="project" value="UniProtKB-KW"/>
</dbReference>
<dbReference type="Pfam" id="PF07691">
    <property type="entry name" value="PA14"/>
    <property type="match status" value="1"/>
</dbReference>
<organism evidence="8 9">
    <name type="scientific">Rubrivivax rivuli</name>
    <dbReference type="NCBI Taxonomy" id="1862385"/>
    <lineage>
        <taxon>Bacteria</taxon>
        <taxon>Pseudomonadati</taxon>
        <taxon>Pseudomonadota</taxon>
        <taxon>Betaproteobacteria</taxon>
        <taxon>Burkholderiales</taxon>
        <taxon>Sphaerotilaceae</taxon>
        <taxon>Rubrivivax</taxon>
    </lineage>
</organism>
<dbReference type="InterPro" id="IPR011045">
    <property type="entry name" value="N2O_reductase_N"/>
</dbReference>
<dbReference type="EMBL" id="SACR01000004">
    <property type="protein sequence ID" value="RVU45577.1"/>
    <property type="molecule type" value="Genomic_DNA"/>
</dbReference>
<gene>
    <name evidence="8" type="ORF">EOE66_15845</name>
</gene>
<dbReference type="Gene3D" id="1.10.760.10">
    <property type="entry name" value="Cytochrome c-like domain"/>
    <property type="match status" value="2"/>
</dbReference>
<dbReference type="InterPro" id="IPR014756">
    <property type="entry name" value="Ig_E-set"/>
</dbReference>
<dbReference type="InterPro" id="IPR013783">
    <property type="entry name" value="Ig-like_fold"/>
</dbReference>
<dbReference type="InterPro" id="IPR007934">
    <property type="entry name" value="AbfB_ABD"/>
</dbReference>
<dbReference type="Pfam" id="PF05270">
    <property type="entry name" value="AbfB"/>
    <property type="match status" value="1"/>
</dbReference>
<evidence type="ECO:0000313" key="8">
    <source>
        <dbReference type="EMBL" id="RVU45577.1"/>
    </source>
</evidence>
<dbReference type="SUPFAM" id="SSF50965">
    <property type="entry name" value="Galactose oxidase, central domain"/>
    <property type="match status" value="1"/>
</dbReference>
<evidence type="ECO:0000256" key="3">
    <source>
        <dbReference type="ARBA" id="ARBA00023004"/>
    </source>
</evidence>
<dbReference type="Gene3D" id="3.90.182.10">
    <property type="entry name" value="Toxin - Anthrax Protective Antigen,domain 1"/>
    <property type="match status" value="1"/>
</dbReference>
<dbReference type="RefSeq" id="WP_128229666.1">
    <property type="nucleotide sequence ID" value="NZ_SACR01000004.1"/>
</dbReference>
<dbReference type="InterPro" id="IPR022409">
    <property type="entry name" value="PKD/Chitinase_dom"/>
</dbReference>
<dbReference type="Proteomes" id="UP000285575">
    <property type="component" value="Unassembled WGS sequence"/>
</dbReference>
<dbReference type="InterPro" id="IPR011043">
    <property type="entry name" value="Gal_Oxase/kelch_b-propeller"/>
</dbReference>
<dbReference type="InterPro" id="IPR015202">
    <property type="entry name" value="GO-like_E_set"/>
</dbReference>
<evidence type="ECO:0000256" key="1">
    <source>
        <dbReference type="ARBA" id="ARBA00022617"/>
    </source>
</evidence>
<dbReference type="InterPro" id="IPR035986">
    <property type="entry name" value="PKD_dom_sf"/>
</dbReference>
<dbReference type="SUPFAM" id="SSF56988">
    <property type="entry name" value="Anthrax protective antigen"/>
    <property type="match status" value="1"/>
</dbReference>
<dbReference type="Pfam" id="PF18911">
    <property type="entry name" value="PKD_4"/>
    <property type="match status" value="1"/>
</dbReference>
<evidence type="ECO:0000259" key="5">
    <source>
        <dbReference type="PROSITE" id="PS50093"/>
    </source>
</evidence>
<dbReference type="CDD" id="cd02851">
    <property type="entry name" value="E_set_GO_C"/>
    <property type="match status" value="1"/>
</dbReference>
<evidence type="ECO:0000313" key="9">
    <source>
        <dbReference type="Proteomes" id="UP000285575"/>
    </source>
</evidence>
<dbReference type="Pfam" id="PF09118">
    <property type="entry name" value="GO-like_E_set"/>
    <property type="match status" value="1"/>
</dbReference>
<dbReference type="InterPro" id="IPR009056">
    <property type="entry name" value="Cyt_c-like_dom"/>
</dbReference>
<dbReference type="SUPFAM" id="SSF50974">
    <property type="entry name" value="Nitrous oxide reductase, N-terminal domain"/>
    <property type="match status" value="1"/>
</dbReference>
<dbReference type="OrthoDB" id="8673369at2"/>
<dbReference type="CDD" id="cd00146">
    <property type="entry name" value="PKD"/>
    <property type="match status" value="1"/>
</dbReference>
<dbReference type="SUPFAM" id="SSF49299">
    <property type="entry name" value="PKD domain"/>
    <property type="match status" value="1"/>
</dbReference>
<dbReference type="SUPFAM" id="SSF46626">
    <property type="entry name" value="Cytochrome c"/>
    <property type="match status" value="2"/>
</dbReference>
<keyword evidence="9" id="KW-1185">Reference proteome</keyword>
<evidence type="ECO:0000256" key="4">
    <source>
        <dbReference type="PROSITE-ProRule" id="PRU00433"/>
    </source>
</evidence>
<feature type="domain" description="Cytochrome c" evidence="6">
    <location>
        <begin position="1201"/>
        <end position="1328"/>
    </location>
</feature>
<dbReference type="CDD" id="cd23399">
    <property type="entry name" value="beta-trefoil_ABD_ABFB"/>
    <property type="match status" value="1"/>
</dbReference>
<feature type="domain" description="PA14" evidence="7">
    <location>
        <begin position="1458"/>
        <end position="1598"/>
    </location>
</feature>
<feature type="domain" description="PKD" evidence="5">
    <location>
        <begin position="765"/>
        <end position="815"/>
    </location>
</feature>
<dbReference type="GO" id="GO:0046373">
    <property type="term" value="P:L-arabinose metabolic process"/>
    <property type="evidence" value="ECO:0007669"/>
    <property type="project" value="InterPro"/>
</dbReference>
<dbReference type="PROSITE" id="PS51257">
    <property type="entry name" value="PROKAR_LIPOPROTEIN"/>
    <property type="match status" value="1"/>
</dbReference>
<accession>A0A437RFN2</accession>
<keyword evidence="3 4" id="KW-0408">Iron</keyword>
<dbReference type="PANTHER" id="PTHR32208">
    <property type="entry name" value="SECRETED PROTEIN-RELATED"/>
    <property type="match status" value="1"/>
</dbReference>
<protein>
    <submittedName>
        <fullName evidence="8">DUF1929 domain-containing protein</fullName>
    </submittedName>
</protein>
<dbReference type="PANTHER" id="PTHR32208:SF21">
    <property type="entry name" value="LOW QUALITY PROTEIN: ALDEHYDE OXIDASE GLOX-LIKE"/>
    <property type="match status" value="1"/>
</dbReference>
<proteinExistence type="predicted"/>